<reference evidence="1 2" key="1">
    <citation type="submission" date="2017-06" db="EMBL/GenBank/DDBJ databases">
        <authorList>
            <person name="Mageeney C.M."/>
            <person name="Olugbade I.D."/>
            <person name="Kenna M.A."/>
            <person name="Ware V.C."/>
            <person name="Garlena R.A."/>
            <person name="Russell D.A."/>
            <person name="Pope W.H."/>
            <person name="Jacobs-Sera D."/>
            <person name="Hendrix R.W."/>
            <person name="Hatfull G.F."/>
        </authorList>
    </citation>
    <scope>NUCLEOTIDE SEQUENCE [LARGE SCALE GENOMIC DNA]</scope>
</reference>
<organism evidence="1 2">
    <name type="scientific">Streptomyces phage Sushi23</name>
    <dbReference type="NCBI Taxonomy" id="2015806"/>
    <lineage>
        <taxon>Viruses</taxon>
        <taxon>Duplodnaviria</taxon>
        <taxon>Heunggongvirae</taxon>
        <taxon>Uroviricota</taxon>
        <taxon>Caudoviricetes</taxon>
        <taxon>Stanwilliamsviridae</taxon>
        <taxon>Boydwoodruffvirinae</taxon>
        <taxon>Samistivirus</taxon>
        <taxon>Samistivirus peebs</taxon>
    </lineage>
</organism>
<dbReference type="EMBL" id="MF358542">
    <property type="protein sequence ID" value="ASR76662.1"/>
    <property type="molecule type" value="Genomic_DNA"/>
</dbReference>
<sequence length="93" mass="10594">MICAYGECGNMFEPKTHNQKFCSSACCRKATNARIMEKYYARRARQKGILRTCSECPTVLSRYNSSDKCEGCKAEQRRKERVELLELIGSASV</sequence>
<proteinExistence type="predicted"/>
<name>A0A222YYB7_9CAUD</name>
<protein>
    <submittedName>
        <fullName evidence="1">Uncharacterized protein</fullName>
    </submittedName>
</protein>
<evidence type="ECO:0000313" key="2">
    <source>
        <dbReference type="Proteomes" id="UP000225758"/>
    </source>
</evidence>
<gene>
    <name evidence="1" type="ORF">SEA_SUSHI23_88</name>
</gene>
<dbReference type="Proteomes" id="UP000225758">
    <property type="component" value="Segment"/>
</dbReference>
<evidence type="ECO:0000313" key="1">
    <source>
        <dbReference type="EMBL" id="ASR76662.1"/>
    </source>
</evidence>
<accession>A0A222YYB7</accession>